<dbReference type="InterPro" id="IPR011527">
    <property type="entry name" value="ABC1_TM_dom"/>
</dbReference>
<name>A0A4U0SKC8_9ACTN</name>
<dbReference type="PROSITE" id="PS50929">
    <property type="entry name" value="ABC_TM1F"/>
    <property type="match status" value="1"/>
</dbReference>
<accession>A0A4U0SKC8</accession>
<evidence type="ECO:0000256" key="7">
    <source>
        <dbReference type="ARBA" id="ARBA00022989"/>
    </source>
</evidence>
<dbReference type="CDD" id="cd18544">
    <property type="entry name" value="ABC_6TM_TmrA_like"/>
    <property type="match status" value="1"/>
</dbReference>
<dbReference type="RefSeq" id="WP_136724851.1">
    <property type="nucleotide sequence ID" value="NZ_SUMC01000015.1"/>
</dbReference>
<evidence type="ECO:0000256" key="1">
    <source>
        <dbReference type="ARBA" id="ARBA00004651"/>
    </source>
</evidence>
<evidence type="ECO:0000256" key="5">
    <source>
        <dbReference type="ARBA" id="ARBA00022741"/>
    </source>
</evidence>
<keyword evidence="3" id="KW-1003">Cell membrane</keyword>
<evidence type="ECO:0000256" key="3">
    <source>
        <dbReference type="ARBA" id="ARBA00022475"/>
    </source>
</evidence>
<feature type="transmembrane region" description="Helical" evidence="10">
    <location>
        <begin position="259"/>
        <end position="281"/>
    </location>
</feature>
<feature type="transmembrane region" description="Helical" evidence="10">
    <location>
        <begin position="287"/>
        <end position="310"/>
    </location>
</feature>
<dbReference type="GO" id="GO:0016887">
    <property type="term" value="F:ATP hydrolysis activity"/>
    <property type="evidence" value="ECO:0007669"/>
    <property type="project" value="InterPro"/>
</dbReference>
<keyword evidence="5" id="KW-0547">Nucleotide-binding</keyword>
<feature type="transmembrane region" description="Helical" evidence="10">
    <location>
        <begin position="172"/>
        <end position="195"/>
    </location>
</feature>
<evidence type="ECO:0000256" key="6">
    <source>
        <dbReference type="ARBA" id="ARBA00022840"/>
    </source>
</evidence>
<dbReference type="Gene3D" id="1.20.1560.10">
    <property type="entry name" value="ABC transporter type 1, transmembrane domain"/>
    <property type="match status" value="1"/>
</dbReference>
<sequence>MSITDTHTKEGAGLQPEPSPAVGAQLLQLARPWSARLLLIAAAVLGAAVLGLLPSLIVRHVVDHNLTAHRTAGLAPAALLYLAVSAAVAMLTAAYGYLAATVAQRSLAGLRTRLFSHLLHLPTGYHDRTAVGDSISRCTADVEAIDALFSSSVATLLGQTVQLVTVTVTMLVLSPALTVVAAVFMPPVALLTGYLRRRIRDAERDTRRAIGLLNTHLQEDLSGAEVIRAFGRQTTFTNRFRLALTDWLRATNKSTFYNAFYAPGLGLLSAFATALLVWLSSRNAFDTIGVSLGTLTAFILLFAQFITPLINLGDEWQSVQAALAGAERVFSVLALPVDVHAGPAPAISKQAISKQGKDRLDHHGSPADGPALEVDRITFGYTPGAPVLHEVSVAVHPGEHVVVVGRTGAGKTSLLALLAGLYTPWAGHVHVAGCDPRTLDDAARRATLGFVPQTVQLFSGTVQDNLTLGDQTITAERARQAATLAGADRFIRTLPEGYDTVLSVSGRGTGVQLSAGQRQLLALARALVTAPAALLLDEATAVIDGASDAAFRAALHEHVTAAGTAVLTVAHRLATARDADRVVVMAGGRIVEQGTPGELLASGGRFATLIALEDAGWDWQHDLDEP</sequence>
<dbReference type="OrthoDB" id="9806127at2"/>
<dbReference type="AlphaFoldDB" id="A0A4U0SKC8"/>
<dbReference type="SMART" id="SM00382">
    <property type="entry name" value="AAA"/>
    <property type="match status" value="1"/>
</dbReference>
<dbReference type="InterPro" id="IPR003593">
    <property type="entry name" value="AAA+_ATPase"/>
</dbReference>
<dbReference type="InterPro" id="IPR036640">
    <property type="entry name" value="ABC1_TM_sf"/>
</dbReference>
<dbReference type="FunFam" id="3.40.50.300:FF:000299">
    <property type="entry name" value="ABC transporter ATP-binding protein/permease"/>
    <property type="match status" value="1"/>
</dbReference>
<protein>
    <submittedName>
        <fullName evidence="13">ABC transporter ATP-binding protein</fullName>
    </submittedName>
</protein>
<dbReference type="GO" id="GO:0005886">
    <property type="term" value="C:plasma membrane"/>
    <property type="evidence" value="ECO:0007669"/>
    <property type="project" value="UniProtKB-SubCell"/>
</dbReference>
<feature type="transmembrane region" description="Helical" evidence="10">
    <location>
        <begin position="79"/>
        <end position="98"/>
    </location>
</feature>
<keyword evidence="8 10" id="KW-0472">Membrane</keyword>
<keyword evidence="7 10" id="KW-1133">Transmembrane helix</keyword>
<evidence type="ECO:0000259" key="12">
    <source>
        <dbReference type="PROSITE" id="PS50929"/>
    </source>
</evidence>
<feature type="domain" description="ABC transporter" evidence="11">
    <location>
        <begin position="372"/>
        <end position="612"/>
    </location>
</feature>
<reference evidence="13 14" key="1">
    <citation type="submission" date="2019-04" db="EMBL/GenBank/DDBJ databases">
        <title>Streptomyces oryziradicis sp. nov., a novel actinomycete isolated from rhizosphere soil of rice (Oryza sativa L.).</title>
        <authorList>
            <person name="Li C."/>
        </authorList>
    </citation>
    <scope>NUCLEOTIDE SEQUENCE [LARGE SCALE GENOMIC DNA]</scope>
    <source>
        <strain evidence="13 14">NEAU-C40</strain>
    </source>
</reference>
<dbReference type="EMBL" id="SUMC01000015">
    <property type="protein sequence ID" value="TKA10274.1"/>
    <property type="molecule type" value="Genomic_DNA"/>
</dbReference>
<dbReference type="PANTHER" id="PTHR43394:SF1">
    <property type="entry name" value="ATP-BINDING CASSETTE SUB-FAMILY B MEMBER 10, MITOCHONDRIAL"/>
    <property type="match status" value="1"/>
</dbReference>
<dbReference type="InterPro" id="IPR017871">
    <property type="entry name" value="ABC_transporter-like_CS"/>
</dbReference>
<keyword evidence="4 10" id="KW-0812">Transmembrane</keyword>
<comment type="subcellular location">
    <subcellularLocation>
        <location evidence="1">Cell membrane</location>
        <topology evidence="1">Multi-pass membrane protein</topology>
    </subcellularLocation>
</comment>
<proteinExistence type="inferred from homology"/>
<dbReference type="InterPro" id="IPR003439">
    <property type="entry name" value="ABC_transporter-like_ATP-bd"/>
</dbReference>
<dbReference type="Pfam" id="PF00664">
    <property type="entry name" value="ABC_membrane"/>
    <property type="match status" value="1"/>
</dbReference>
<organism evidence="13 14">
    <name type="scientific">Actinacidiphila oryziradicis</name>
    <dbReference type="NCBI Taxonomy" id="2571141"/>
    <lineage>
        <taxon>Bacteria</taxon>
        <taxon>Bacillati</taxon>
        <taxon>Actinomycetota</taxon>
        <taxon>Actinomycetes</taxon>
        <taxon>Kitasatosporales</taxon>
        <taxon>Streptomycetaceae</taxon>
        <taxon>Actinacidiphila</taxon>
    </lineage>
</organism>
<evidence type="ECO:0000313" key="14">
    <source>
        <dbReference type="Proteomes" id="UP000305778"/>
    </source>
</evidence>
<dbReference type="GO" id="GO:0015421">
    <property type="term" value="F:ABC-type oligopeptide transporter activity"/>
    <property type="evidence" value="ECO:0007669"/>
    <property type="project" value="TreeGrafter"/>
</dbReference>
<dbReference type="PROSITE" id="PS00211">
    <property type="entry name" value="ABC_TRANSPORTER_1"/>
    <property type="match status" value="1"/>
</dbReference>
<dbReference type="Gene3D" id="3.40.50.300">
    <property type="entry name" value="P-loop containing nucleotide triphosphate hydrolases"/>
    <property type="match status" value="1"/>
</dbReference>
<comment type="caution">
    <text evidence="13">The sequence shown here is derived from an EMBL/GenBank/DDBJ whole genome shotgun (WGS) entry which is preliminary data.</text>
</comment>
<dbReference type="Pfam" id="PF00005">
    <property type="entry name" value="ABC_tran"/>
    <property type="match status" value="1"/>
</dbReference>
<dbReference type="PANTHER" id="PTHR43394">
    <property type="entry name" value="ATP-DEPENDENT PERMEASE MDL1, MITOCHONDRIAL"/>
    <property type="match status" value="1"/>
</dbReference>
<dbReference type="Proteomes" id="UP000305778">
    <property type="component" value="Unassembled WGS sequence"/>
</dbReference>
<evidence type="ECO:0000256" key="8">
    <source>
        <dbReference type="ARBA" id="ARBA00023136"/>
    </source>
</evidence>
<dbReference type="SUPFAM" id="SSF52540">
    <property type="entry name" value="P-loop containing nucleoside triphosphate hydrolases"/>
    <property type="match status" value="1"/>
</dbReference>
<dbReference type="InterPro" id="IPR039421">
    <property type="entry name" value="Type_1_exporter"/>
</dbReference>
<evidence type="ECO:0000259" key="11">
    <source>
        <dbReference type="PROSITE" id="PS50893"/>
    </source>
</evidence>
<evidence type="ECO:0000256" key="2">
    <source>
        <dbReference type="ARBA" id="ARBA00022448"/>
    </source>
</evidence>
<feature type="transmembrane region" description="Helical" evidence="10">
    <location>
        <begin position="37"/>
        <end position="58"/>
    </location>
</feature>
<evidence type="ECO:0000256" key="4">
    <source>
        <dbReference type="ARBA" id="ARBA00022692"/>
    </source>
</evidence>
<dbReference type="GO" id="GO:0005524">
    <property type="term" value="F:ATP binding"/>
    <property type="evidence" value="ECO:0007669"/>
    <property type="project" value="UniProtKB-KW"/>
</dbReference>
<dbReference type="SUPFAM" id="SSF90123">
    <property type="entry name" value="ABC transporter transmembrane region"/>
    <property type="match status" value="1"/>
</dbReference>
<keyword evidence="2" id="KW-0813">Transport</keyword>
<keyword evidence="14" id="KW-1185">Reference proteome</keyword>
<dbReference type="PROSITE" id="PS50893">
    <property type="entry name" value="ABC_TRANSPORTER_2"/>
    <property type="match status" value="1"/>
</dbReference>
<gene>
    <name evidence="13" type="ORF">FCI23_17560</name>
</gene>
<dbReference type="InterPro" id="IPR027417">
    <property type="entry name" value="P-loop_NTPase"/>
</dbReference>
<evidence type="ECO:0000313" key="13">
    <source>
        <dbReference type="EMBL" id="TKA10274.1"/>
    </source>
</evidence>
<evidence type="ECO:0000256" key="10">
    <source>
        <dbReference type="SAM" id="Phobius"/>
    </source>
</evidence>
<evidence type="ECO:0000256" key="9">
    <source>
        <dbReference type="ARBA" id="ARBA00061644"/>
    </source>
</evidence>
<comment type="similarity">
    <text evidence="9">Belongs to the ABC transporter superfamily. Lipid exporter (TC 3.A.1.106) family.</text>
</comment>
<feature type="domain" description="ABC transmembrane type-1" evidence="12">
    <location>
        <begin position="38"/>
        <end position="321"/>
    </location>
</feature>
<keyword evidence="6 13" id="KW-0067">ATP-binding</keyword>